<comment type="subunit">
    <text evidence="5">Supercomplex made of cofactors A to E. Cofactors A and D function by capturing and stabilizing tubulin in a quasi-native conformation. Cofactor E binds to the cofactor D-tubulin complex; interaction with cofactor C then causes the release of tubulin polypeptides that are committed to the native state.</text>
</comment>
<organism evidence="8 9">
    <name type="scientific">Terfezia boudieri ATCC MYA-4762</name>
    <dbReference type="NCBI Taxonomy" id="1051890"/>
    <lineage>
        <taxon>Eukaryota</taxon>
        <taxon>Fungi</taxon>
        <taxon>Dikarya</taxon>
        <taxon>Ascomycota</taxon>
        <taxon>Pezizomycotina</taxon>
        <taxon>Pezizomycetes</taxon>
        <taxon>Pezizales</taxon>
        <taxon>Pezizaceae</taxon>
        <taxon>Terfezia</taxon>
    </lineage>
</organism>
<dbReference type="Gene3D" id="1.20.58.1250">
    <property type="entry name" value="Tubulin Binding Cofactor C, N-terminal domain"/>
    <property type="match status" value="1"/>
</dbReference>
<name>A0A3N4LF26_9PEZI</name>
<dbReference type="Pfam" id="PF16752">
    <property type="entry name" value="TBCC_N"/>
    <property type="match status" value="1"/>
</dbReference>
<gene>
    <name evidence="8" type="ORF">L211DRAFT_766004</name>
</gene>
<evidence type="ECO:0000256" key="6">
    <source>
        <dbReference type="SAM" id="MobiDB-lite"/>
    </source>
</evidence>
<dbReference type="InterPro" id="IPR016098">
    <property type="entry name" value="CAP/MinC_C"/>
</dbReference>
<evidence type="ECO:0000256" key="3">
    <source>
        <dbReference type="ARBA" id="ARBA00022490"/>
    </source>
</evidence>
<dbReference type="InterPro" id="IPR031925">
    <property type="entry name" value="TBCC_N"/>
</dbReference>
<dbReference type="OrthoDB" id="194775at2759"/>
<dbReference type="PROSITE" id="PS51329">
    <property type="entry name" value="C_CAP_COFACTOR_C"/>
    <property type="match status" value="1"/>
</dbReference>
<evidence type="ECO:0000256" key="4">
    <source>
        <dbReference type="ARBA" id="ARBA00022990"/>
    </source>
</evidence>
<keyword evidence="4" id="KW-0007">Acetylation</keyword>
<dbReference type="InterPro" id="IPR017901">
    <property type="entry name" value="C-CAP_CF_C-like"/>
</dbReference>
<proteinExistence type="inferred from homology"/>
<dbReference type="PANTHER" id="PTHR15139">
    <property type="entry name" value="TUBULIN FOLDING COFACTOR C"/>
    <property type="match status" value="1"/>
</dbReference>
<protein>
    <submittedName>
        <fullName evidence="8">TBCC-domain-containing protein</fullName>
    </submittedName>
</protein>
<dbReference type="Gene3D" id="2.160.20.70">
    <property type="match status" value="1"/>
</dbReference>
<evidence type="ECO:0000256" key="1">
    <source>
        <dbReference type="ARBA" id="ARBA00004496"/>
    </source>
</evidence>
<evidence type="ECO:0000256" key="2">
    <source>
        <dbReference type="ARBA" id="ARBA00008848"/>
    </source>
</evidence>
<evidence type="ECO:0000256" key="5">
    <source>
        <dbReference type="ARBA" id="ARBA00026055"/>
    </source>
</evidence>
<feature type="domain" description="C-CAP/cofactor C-like" evidence="7">
    <location>
        <begin position="146"/>
        <end position="277"/>
    </location>
</feature>
<keyword evidence="3" id="KW-0963">Cytoplasm</keyword>
<dbReference type="GO" id="GO:0015631">
    <property type="term" value="F:tubulin binding"/>
    <property type="evidence" value="ECO:0007669"/>
    <property type="project" value="InterPro"/>
</dbReference>
<dbReference type="InParanoid" id="A0A3N4LF26"/>
<dbReference type="GO" id="GO:0007023">
    <property type="term" value="P:post-chaperonin tubulin folding pathway"/>
    <property type="evidence" value="ECO:0007669"/>
    <property type="project" value="InterPro"/>
</dbReference>
<dbReference type="InterPro" id="IPR012945">
    <property type="entry name" value="Tubulin-bd_cofactor_C_dom"/>
</dbReference>
<dbReference type="InterPro" id="IPR038397">
    <property type="entry name" value="TBCC_N_sf"/>
</dbReference>
<comment type="similarity">
    <text evidence="2">Belongs to the TBCC family.</text>
</comment>
<dbReference type="InterPro" id="IPR027684">
    <property type="entry name" value="TBCC"/>
</dbReference>
<feature type="compositionally biased region" description="Basic residues" evidence="6">
    <location>
        <begin position="96"/>
        <end position="106"/>
    </location>
</feature>
<keyword evidence="9" id="KW-1185">Reference proteome</keyword>
<dbReference type="EMBL" id="ML121559">
    <property type="protein sequence ID" value="RPB21494.1"/>
    <property type="molecule type" value="Genomic_DNA"/>
</dbReference>
<feature type="non-terminal residue" evidence="8">
    <location>
        <position position="1"/>
    </location>
</feature>
<feature type="non-terminal residue" evidence="8">
    <location>
        <position position="303"/>
    </location>
</feature>
<dbReference type="GO" id="GO:0007021">
    <property type="term" value="P:tubulin complex assembly"/>
    <property type="evidence" value="ECO:0007669"/>
    <property type="project" value="TreeGrafter"/>
</dbReference>
<reference evidence="8 9" key="1">
    <citation type="journal article" date="2018" name="Nat. Ecol. Evol.">
        <title>Pezizomycetes genomes reveal the molecular basis of ectomycorrhizal truffle lifestyle.</title>
        <authorList>
            <person name="Murat C."/>
            <person name="Payen T."/>
            <person name="Noel B."/>
            <person name="Kuo A."/>
            <person name="Morin E."/>
            <person name="Chen J."/>
            <person name="Kohler A."/>
            <person name="Krizsan K."/>
            <person name="Balestrini R."/>
            <person name="Da Silva C."/>
            <person name="Montanini B."/>
            <person name="Hainaut M."/>
            <person name="Levati E."/>
            <person name="Barry K.W."/>
            <person name="Belfiori B."/>
            <person name="Cichocki N."/>
            <person name="Clum A."/>
            <person name="Dockter R.B."/>
            <person name="Fauchery L."/>
            <person name="Guy J."/>
            <person name="Iotti M."/>
            <person name="Le Tacon F."/>
            <person name="Lindquist E.A."/>
            <person name="Lipzen A."/>
            <person name="Malagnac F."/>
            <person name="Mello A."/>
            <person name="Molinier V."/>
            <person name="Miyauchi S."/>
            <person name="Poulain J."/>
            <person name="Riccioni C."/>
            <person name="Rubini A."/>
            <person name="Sitrit Y."/>
            <person name="Splivallo R."/>
            <person name="Traeger S."/>
            <person name="Wang M."/>
            <person name="Zifcakova L."/>
            <person name="Wipf D."/>
            <person name="Zambonelli A."/>
            <person name="Paolocci F."/>
            <person name="Nowrousian M."/>
            <person name="Ottonello S."/>
            <person name="Baldrian P."/>
            <person name="Spatafora J.W."/>
            <person name="Henrissat B."/>
            <person name="Nagy L.G."/>
            <person name="Aury J.M."/>
            <person name="Wincker P."/>
            <person name="Grigoriev I.V."/>
            <person name="Bonfante P."/>
            <person name="Martin F.M."/>
        </authorList>
    </citation>
    <scope>NUCLEOTIDE SEQUENCE [LARGE SCALE GENOMIC DNA]</scope>
    <source>
        <strain evidence="8 9">ATCC MYA-4762</strain>
    </source>
</reference>
<sequence length="303" mass="33864">SDTTDGTSSIHTFYLSFQEEHSILDGLIDNLSTLPSSQRAAAINDYLLQINHLSDKVKDAASYIPPYDQRKYSEHIKALSEKLSNARKDLTPKQKFSFKSKAKPNSRTHSSSNKQTPAPTPASTPVPTTSHNHISINFLTSQYIQPLPLHQSSPVSLSSITSSFISLSPPSPSSPPPSMLAVKDITTSILFAPHVSGPAHLTSVRNSILILNCTQFRMHDTHDTRVYLLCPSRPIIEDCSGIKFAPLLLEWIPEEIRGETDVAERKNMWDQVDDFKWLRAEHSPNWSVMPVGERVDGRVWQQI</sequence>
<dbReference type="PANTHER" id="PTHR15139:SF0">
    <property type="entry name" value="TUBULIN-SPECIFIC CHAPERONE C"/>
    <property type="match status" value="1"/>
</dbReference>
<dbReference type="AlphaFoldDB" id="A0A3N4LF26"/>
<accession>A0A3N4LF26</accession>
<dbReference type="Proteomes" id="UP000267821">
    <property type="component" value="Unassembled WGS sequence"/>
</dbReference>
<comment type="subcellular location">
    <subcellularLocation>
        <location evidence="1">Cytoplasm</location>
    </subcellularLocation>
</comment>
<evidence type="ECO:0000313" key="9">
    <source>
        <dbReference type="Proteomes" id="UP000267821"/>
    </source>
</evidence>
<dbReference type="GO" id="GO:0005737">
    <property type="term" value="C:cytoplasm"/>
    <property type="evidence" value="ECO:0007669"/>
    <property type="project" value="UniProtKB-SubCell"/>
</dbReference>
<evidence type="ECO:0000313" key="8">
    <source>
        <dbReference type="EMBL" id="RPB21494.1"/>
    </source>
</evidence>
<feature type="region of interest" description="Disordered" evidence="6">
    <location>
        <begin position="90"/>
        <end position="131"/>
    </location>
</feature>
<evidence type="ECO:0000259" key="7">
    <source>
        <dbReference type="PROSITE" id="PS51329"/>
    </source>
</evidence>
<dbReference type="STRING" id="1051890.A0A3N4LF26"/>
<dbReference type="Pfam" id="PF07986">
    <property type="entry name" value="TBCC"/>
    <property type="match status" value="1"/>
</dbReference>